<evidence type="ECO:0000313" key="2">
    <source>
        <dbReference type="EMBL" id="PSR70804.1"/>
    </source>
</evidence>
<comment type="caution">
    <text evidence="2">The sequence shown here is derived from an EMBL/GenBank/DDBJ whole genome shotgun (WGS) entry which is preliminary data.</text>
</comment>
<gene>
    <name evidence="2" type="ORF">PHLCEN_2v13326</name>
</gene>
<evidence type="ECO:0000313" key="3">
    <source>
        <dbReference type="Proteomes" id="UP000186601"/>
    </source>
</evidence>
<keyword evidence="3" id="KW-1185">Reference proteome</keyword>
<dbReference type="AlphaFoldDB" id="A0A2R6NEK0"/>
<feature type="compositionally biased region" description="Basic and acidic residues" evidence="1">
    <location>
        <begin position="178"/>
        <end position="191"/>
    </location>
</feature>
<feature type="region of interest" description="Disordered" evidence="1">
    <location>
        <begin position="168"/>
        <end position="191"/>
    </location>
</feature>
<sequence>MQKRECRYLGEVVAIYKKNGAGKGSRHESLLCFTPQETGTLTNIAVWVFLQAHPEEEENLFWTESKATGCLWTLAMAKNIIYNLGTGALDKGEGRYYQLKGWAFDRKKHMGTHKGHKQTGSEQHKMNLKFMVLWESRNGGRKGPGSGHGQPGIHVLIGTRSGSDSICIRRPRATTHPGQREREREREVTLY</sequence>
<dbReference type="EMBL" id="MLYV02001315">
    <property type="protein sequence ID" value="PSR70804.1"/>
    <property type="molecule type" value="Genomic_DNA"/>
</dbReference>
<accession>A0A2R6NEK0</accession>
<proteinExistence type="predicted"/>
<reference evidence="2 3" key="1">
    <citation type="submission" date="2018-02" db="EMBL/GenBank/DDBJ databases">
        <title>Genome sequence of the basidiomycete white-rot fungus Phlebia centrifuga.</title>
        <authorList>
            <person name="Granchi Z."/>
            <person name="Peng M."/>
            <person name="de Vries R.P."/>
            <person name="Hilden K."/>
            <person name="Makela M.R."/>
            <person name="Grigoriev I."/>
            <person name="Riley R."/>
        </authorList>
    </citation>
    <scope>NUCLEOTIDE SEQUENCE [LARGE SCALE GENOMIC DNA]</scope>
    <source>
        <strain evidence="2 3">FBCC195</strain>
    </source>
</reference>
<protein>
    <submittedName>
        <fullName evidence="2">Uncharacterized protein</fullName>
    </submittedName>
</protein>
<evidence type="ECO:0000256" key="1">
    <source>
        <dbReference type="SAM" id="MobiDB-lite"/>
    </source>
</evidence>
<dbReference type="Proteomes" id="UP000186601">
    <property type="component" value="Unassembled WGS sequence"/>
</dbReference>
<dbReference type="OrthoDB" id="2436145at2759"/>
<organism evidence="2 3">
    <name type="scientific">Hermanssonia centrifuga</name>
    <dbReference type="NCBI Taxonomy" id="98765"/>
    <lineage>
        <taxon>Eukaryota</taxon>
        <taxon>Fungi</taxon>
        <taxon>Dikarya</taxon>
        <taxon>Basidiomycota</taxon>
        <taxon>Agaricomycotina</taxon>
        <taxon>Agaricomycetes</taxon>
        <taxon>Polyporales</taxon>
        <taxon>Meruliaceae</taxon>
        <taxon>Hermanssonia</taxon>
    </lineage>
</organism>
<name>A0A2R6NEK0_9APHY</name>